<sequence length="97" mass="11037">MTTPQEINVKPKNSGKHKQTVEEILADISPLETIKFNPMKPFNRSPVPNIPENINIRDPYTPFTLFFSETDIQSIAESINEYAEMQIQSNPSTNSQD</sequence>
<dbReference type="OrthoDB" id="10507521at2759"/>
<gene>
    <name evidence="1" type="ORF">EMCG_00853</name>
</gene>
<dbReference type="Proteomes" id="UP000034164">
    <property type="component" value="Unassembled WGS sequence"/>
</dbReference>
<dbReference type="EMBL" id="LCZI01001658">
    <property type="protein sequence ID" value="KKZ59810.1"/>
    <property type="molecule type" value="Genomic_DNA"/>
</dbReference>
<evidence type="ECO:0000313" key="2">
    <source>
        <dbReference type="Proteomes" id="UP000034164"/>
    </source>
</evidence>
<reference evidence="2" key="1">
    <citation type="journal article" date="2015" name="PLoS Genet.">
        <title>The dynamic genome and transcriptome of the human fungal pathogen Blastomyces and close relative Emmonsia.</title>
        <authorList>
            <person name="Munoz J.F."/>
            <person name="Gauthier G.M."/>
            <person name="Desjardins C.A."/>
            <person name="Gallo J.E."/>
            <person name="Holder J."/>
            <person name="Sullivan T.D."/>
            <person name="Marty A.J."/>
            <person name="Carmen J.C."/>
            <person name="Chen Z."/>
            <person name="Ding L."/>
            <person name="Gujja S."/>
            <person name="Magrini V."/>
            <person name="Misas E."/>
            <person name="Mitreva M."/>
            <person name="Priest M."/>
            <person name="Saif S."/>
            <person name="Whiston E.A."/>
            <person name="Young S."/>
            <person name="Zeng Q."/>
            <person name="Goldman W.E."/>
            <person name="Mardis E.R."/>
            <person name="Taylor J.W."/>
            <person name="McEwen J.G."/>
            <person name="Clay O.K."/>
            <person name="Klein B.S."/>
            <person name="Cuomo C.A."/>
        </authorList>
    </citation>
    <scope>NUCLEOTIDE SEQUENCE [LARGE SCALE GENOMIC DNA]</scope>
    <source>
        <strain evidence="2">UAMH 3008</strain>
    </source>
</reference>
<dbReference type="AlphaFoldDB" id="A0A0G2HQ71"/>
<protein>
    <submittedName>
        <fullName evidence="1">Uncharacterized protein</fullName>
    </submittedName>
</protein>
<name>A0A0G2HQ71_9EURO</name>
<comment type="caution">
    <text evidence="1">The sequence shown here is derived from an EMBL/GenBank/DDBJ whole genome shotgun (WGS) entry which is preliminary data.</text>
</comment>
<dbReference type="VEuPathDB" id="FungiDB:EMCG_00853"/>
<organism evidence="1 2">
    <name type="scientific">[Emmonsia] crescens</name>
    <dbReference type="NCBI Taxonomy" id="73230"/>
    <lineage>
        <taxon>Eukaryota</taxon>
        <taxon>Fungi</taxon>
        <taxon>Dikarya</taxon>
        <taxon>Ascomycota</taxon>
        <taxon>Pezizomycotina</taxon>
        <taxon>Eurotiomycetes</taxon>
        <taxon>Eurotiomycetidae</taxon>
        <taxon>Onygenales</taxon>
        <taxon>Ajellomycetaceae</taxon>
        <taxon>Emergomyces</taxon>
    </lineage>
</organism>
<accession>A0A0G2HQ71</accession>
<proteinExistence type="predicted"/>
<evidence type="ECO:0000313" key="1">
    <source>
        <dbReference type="EMBL" id="KKZ59810.1"/>
    </source>
</evidence>